<reference evidence="2" key="1">
    <citation type="submission" date="2011-04" db="EMBL/GenBank/DDBJ databases">
        <title>Complete sequence of Cellvibrio gilvus ATCC 13127.</title>
        <authorList>
            <person name="Lucas S."/>
            <person name="Han J."/>
            <person name="Lapidus A."/>
            <person name="Cheng J.-F."/>
            <person name="Goodwin L."/>
            <person name="Pitluck S."/>
            <person name="Peters L."/>
            <person name="Munk A."/>
            <person name="Detter J.C."/>
            <person name="Han C."/>
            <person name="Tapia R."/>
            <person name="Land M."/>
            <person name="Hauser L."/>
            <person name="Kyrpides N."/>
            <person name="Ivanova N."/>
            <person name="Ovchinnikova G."/>
            <person name="Pagani I."/>
            <person name="Mead D."/>
            <person name="Brumm P."/>
            <person name="Woyke T."/>
        </authorList>
    </citation>
    <scope>NUCLEOTIDE SEQUENCE [LARGE SCALE GENOMIC DNA]</scope>
    <source>
        <strain evidence="2">ATCC 13127 / NRRL B-14078</strain>
    </source>
</reference>
<dbReference type="OrthoDB" id="4829406at2"/>
<dbReference type="KEGG" id="cga:Celgi_0096"/>
<evidence type="ECO:0000313" key="1">
    <source>
        <dbReference type="EMBL" id="AEI10628.1"/>
    </source>
</evidence>
<organism evidence="1 2">
    <name type="scientific">Cellulomonas gilvus (strain ATCC 13127 / NRRL B-14078)</name>
    <name type="common">Cellvibrio gilvus</name>
    <dbReference type="NCBI Taxonomy" id="593907"/>
    <lineage>
        <taxon>Bacteria</taxon>
        <taxon>Bacillati</taxon>
        <taxon>Actinomycetota</taxon>
        <taxon>Actinomycetes</taxon>
        <taxon>Micrococcales</taxon>
        <taxon>Cellulomonadaceae</taxon>
        <taxon>Cellulomonas</taxon>
    </lineage>
</organism>
<keyword evidence="2" id="KW-1185">Reference proteome</keyword>
<dbReference type="Proteomes" id="UP000000485">
    <property type="component" value="Chromosome"/>
</dbReference>
<gene>
    <name evidence="1" type="ordered locus">Celgi_0096</name>
</gene>
<name>F8A2R1_CELGA</name>
<proteinExistence type="predicted"/>
<dbReference type="RefSeq" id="WP_013882158.1">
    <property type="nucleotide sequence ID" value="NC_015671.1"/>
</dbReference>
<sequence>MTDLPDPDGRLEAVRGAQEALGGVKPLDTQVLRAVEAGLLSVPGAGSPVTELAQPLRQQHR</sequence>
<dbReference type="STRING" id="593907.Celgi_0096"/>
<dbReference type="HOGENOM" id="CLU_2913979_0_0_11"/>
<accession>F8A2R1</accession>
<dbReference type="EMBL" id="CP002665">
    <property type="protein sequence ID" value="AEI10628.1"/>
    <property type="molecule type" value="Genomic_DNA"/>
</dbReference>
<dbReference type="AlphaFoldDB" id="F8A2R1"/>
<protein>
    <submittedName>
        <fullName evidence="1">Uncharacterized protein</fullName>
    </submittedName>
</protein>
<evidence type="ECO:0000313" key="2">
    <source>
        <dbReference type="Proteomes" id="UP000000485"/>
    </source>
</evidence>